<protein>
    <recommendedName>
        <fullName evidence="4">Endonuclease/exonuclease/phosphatase domain-containing protein</fullName>
    </recommendedName>
</protein>
<name>A0ABQ9IS63_9CUCU</name>
<dbReference type="SUPFAM" id="SSF56219">
    <property type="entry name" value="DNase I-like"/>
    <property type="match status" value="1"/>
</dbReference>
<dbReference type="EMBL" id="JAPWTJ010002980">
    <property type="protein sequence ID" value="KAJ8963775.1"/>
    <property type="molecule type" value="Genomic_DNA"/>
</dbReference>
<evidence type="ECO:0000313" key="3">
    <source>
        <dbReference type="Proteomes" id="UP001162164"/>
    </source>
</evidence>
<evidence type="ECO:0008006" key="4">
    <source>
        <dbReference type="Google" id="ProtNLM"/>
    </source>
</evidence>
<keyword evidence="3" id="KW-1185">Reference proteome</keyword>
<evidence type="ECO:0000256" key="1">
    <source>
        <dbReference type="SAM" id="Coils"/>
    </source>
</evidence>
<dbReference type="InterPro" id="IPR036691">
    <property type="entry name" value="Endo/exonu/phosph_ase_sf"/>
</dbReference>
<evidence type="ECO:0000313" key="2">
    <source>
        <dbReference type="EMBL" id="KAJ8963775.1"/>
    </source>
</evidence>
<gene>
    <name evidence="2" type="ORF">NQ317_005974</name>
</gene>
<organism evidence="2 3">
    <name type="scientific">Molorchus minor</name>
    <dbReference type="NCBI Taxonomy" id="1323400"/>
    <lineage>
        <taxon>Eukaryota</taxon>
        <taxon>Metazoa</taxon>
        <taxon>Ecdysozoa</taxon>
        <taxon>Arthropoda</taxon>
        <taxon>Hexapoda</taxon>
        <taxon>Insecta</taxon>
        <taxon>Pterygota</taxon>
        <taxon>Neoptera</taxon>
        <taxon>Endopterygota</taxon>
        <taxon>Coleoptera</taxon>
        <taxon>Polyphaga</taxon>
        <taxon>Cucujiformia</taxon>
        <taxon>Chrysomeloidea</taxon>
        <taxon>Cerambycidae</taxon>
        <taxon>Lamiinae</taxon>
        <taxon>Monochamini</taxon>
        <taxon>Molorchus</taxon>
    </lineage>
</organism>
<proteinExistence type="predicted"/>
<sequence length="907" mass="105390">MNANCGTCNLTIRDDEEFVICDCCRSSFHITKLCTIMSSTEYRAVTLQKQRKLIFFCEDCLKIFKQTPLIIKKVGVLENEISTLKKEVENLKNQIQQAATQTNVNNQSSIDNTEEMITEMMDRQNRMKNVIMYNIKEATQESYADRVKQDTETVHNILERMRIDKNNTKLFRLGKPAVNKTRPIKLILNSASDAKLTLKNKHLLTEQGIRVYNDQTKAQQKYFQKIKAELQELINLGDNSKSIKFINGKPTIEPSRLHNLLCYYQNVRGLNTKISTFFSSVSDCEFDIITLSETWLHKDVCSSELIPDSYHVHRKDRKFDVVNENRGGGVLIAVKNTIISESVDVQAIDLNFPLIDMLVVKCEVNYEIFFVVLLYIPPSIDLDNFELFFDSLEQFRWLQTKNVIIIGDLNVPNFINNINDRKGNSVTNFFKLYNTIVNNTANLLDLVISNVQCQVLRDNVPLVREDGYHPALIISIESLSSQKSVFSPNINQKSYNFKKANFISLYNTLLDVDWTFLRNIDDINQAVDAFYEKLYNIFDLNVPLYKSYKRRYPPWFDCTIIKNIKEKSKFFRKYKQTNDGYYLQEFKRLRALIKIKIKNAYSKYINNIQSTIAYNSQAFWSFVNSKNGTSRIPGKVTYQNTTYENPQDIVNAFGNYFKSVYISPENNDANNVIDSSYFNHLNINVTNISEDEIFKAIKQLKNKMTSGADNIPSFLVKDCAGDLGVVFDSKLNFHKHISLKTSEAMKFYGFIVRNCSNFNNIHALKMLYFAYIRTRLEYGALIWYPNYFNQKTIIENIQRRLLKYLSFKVDGVYPERGIDYQLLVNRFGIDTLEFRRVGISLIFLSKLLNNALDCPELLTQINFLIPRLHRRQTNAFWCNVANTNILMKSPAIKMHTLKKLVLSHEAF</sequence>
<comment type="caution">
    <text evidence="2">The sequence shown here is derived from an EMBL/GenBank/DDBJ whole genome shotgun (WGS) entry which is preliminary data.</text>
</comment>
<dbReference type="Gene3D" id="3.30.40.10">
    <property type="entry name" value="Zinc/RING finger domain, C3HC4 (zinc finger)"/>
    <property type="match status" value="1"/>
</dbReference>
<keyword evidence="1" id="KW-0175">Coiled coil</keyword>
<reference evidence="2" key="1">
    <citation type="journal article" date="2023" name="Insect Mol. Biol.">
        <title>Genome sequencing provides insights into the evolution of gene families encoding plant cell wall-degrading enzymes in longhorned beetles.</title>
        <authorList>
            <person name="Shin N.R."/>
            <person name="Okamura Y."/>
            <person name="Kirsch R."/>
            <person name="Pauchet Y."/>
        </authorList>
    </citation>
    <scope>NUCLEOTIDE SEQUENCE</scope>
    <source>
        <strain evidence="2">MMC_N1</strain>
    </source>
</reference>
<dbReference type="Gene3D" id="3.60.10.10">
    <property type="entry name" value="Endonuclease/exonuclease/phosphatase"/>
    <property type="match status" value="1"/>
</dbReference>
<accession>A0ABQ9IS63</accession>
<dbReference type="Proteomes" id="UP001162164">
    <property type="component" value="Unassembled WGS sequence"/>
</dbReference>
<feature type="coiled-coil region" evidence="1">
    <location>
        <begin position="74"/>
        <end position="101"/>
    </location>
</feature>
<dbReference type="PANTHER" id="PTHR47510:SF3">
    <property type="entry name" value="ENDO_EXONUCLEASE_PHOSPHATASE DOMAIN-CONTAINING PROTEIN"/>
    <property type="match status" value="1"/>
</dbReference>
<dbReference type="PANTHER" id="PTHR47510">
    <property type="entry name" value="REVERSE TRANSCRIPTASE DOMAIN-CONTAINING PROTEIN"/>
    <property type="match status" value="1"/>
</dbReference>
<dbReference type="InterPro" id="IPR013083">
    <property type="entry name" value="Znf_RING/FYVE/PHD"/>
</dbReference>